<gene>
    <name evidence="1" type="ORF">NCTC13149_01567</name>
</gene>
<reference evidence="1 2" key="1">
    <citation type="submission" date="2018-06" db="EMBL/GenBank/DDBJ databases">
        <authorList>
            <consortium name="Pathogen Informatics"/>
            <person name="Doyle S."/>
        </authorList>
    </citation>
    <scope>NUCLEOTIDE SEQUENCE [LARGE SCALE GENOMIC DNA]</scope>
    <source>
        <strain evidence="1 2">NCTC13149</strain>
    </source>
</reference>
<dbReference type="AlphaFoldDB" id="A0A379C611"/>
<proteinExistence type="predicted"/>
<evidence type="ECO:0000313" key="2">
    <source>
        <dbReference type="Proteomes" id="UP000255517"/>
    </source>
</evidence>
<accession>A0A379C611</accession>
<dbReference type="STRING" id="1122949.GCA_000378725_01464"/>
<dbReference type="EMBL" id="UGSZ01000001">
    <property type="protein sequence ID" value="SUB57710.1"/>
    <property type="molecule type" value="Genomic_DNA"/>
</dbReference>
<protein>
    <submittedName>
        <fullName evidence="1">Uncharacterized protein</fullName>
    </submittedName>
</protein>
<dbReference type="Proteomes" id="UP000255517">
    <property type="component" value="Unassembled WGS sequence"/>
</dbReference>
<sequence length="126" mass="14509">MLKMVIDYDSYGESLSLLYEDRVSAICIETYEDEKTKVTRRRKVTVVKDEPCRLSFNASSHSDDFIGHSEVERKDILITGPHVDIPKGSDVIVTRCDGSVYHYRFSDIPSIHLSHRRYVLEKVDVS</sequence>
<name>A0A379C611_9FIRM</name>
<organism evidence="1 2">
    <name type="scientific">Peptoniphilus lacrimalis</name>
    <dbReference type="NCBI Taxonomy" id="33031"/>
    <lineage>
        <taxon>Bacteria</taxon>
        <taxon>Bacillati</taxon>
        <taxon>Bacillota</taxon>
        <taxon>Tissierellia</taxon>
        <taxon>Tissierellales</taxon>
        <taxon>Peptoniphilaceae</taxon>
        <taxon>Peptoniphilus</taxon>
    </lineage>
</organism>
<evidence type="ECO:0000313" key="1">
    <source>
        <dbReference type="EMBL" id="SUB57710.1"/>
    </source>
</evidence>